<comment type="caution">
    <text evidence="2">The sequence shown here is derived from an EMBL/GenBank/DDBJ whole genome shotgun (WGS) entry which is preliminary data.</text>
</comment>
<feature type="region of interest" description="Disordered" evidence="1">
    <location>
        <begin position="59"/>
        <end position="82"/>
    </location>
</feature>
<evidence type="ECO:0000256" key="1">
    <source>
        <dbReference type="SAM" id="MobiDB-lite"/>
    </source>
</evidence>
<protein>
    <submittedName>
        <fullName evidence="2">Uncharacterized protein</fullName>
    </submittedName>
</protein>
<organism evidence="2 3">
    <name type="scientific">Streptomyces prasinosporus</name>
    <dbReference type="NCBI Taxonomy" id="68256"/>
    <lineage>
        <taxon>Bacteria</taxon>
        <taxon>Bacillati</taxon>
        <taxon>Actinomycetota</taxon>
        <taxon>Actinomycetes</taxon>
        <taxon>Kitasatosporales</taxon>
        <taxon>Streptomycetaceae</taxon>
        <taxon>Streptomyces</taxon>
        <taxon>Streptomyces albogriseolus group</taxon>
    </lineage>
</organism>
<feature type="compositionally biased region" description="Polar residues" evidence="1">
    <location>
        <begin position="10"/>
        <end position="21"/>
    </location>
</feature>
<dbReference type="Proteomes" id="UP001501455">
    <property type="component" value="Unassembled WGS sequence"/>
</dbReference>
<keyword evidence="3" id="KW-1185">Reference proteome</keyword>
<accession>A0ABP6UE21</accession>
<proteinExistence type="predicted"/>
<evidence type="ECO:0000313" key="3">
    <source>
        <dbReference type="Proteomes" id="UP001501455"/>
    </source>
</evidence>
<evidence type="ECO:0000313" key="2">
    <source>
        <dbReference type="EMBL" id="GAA3504983.1"/>
    </source>
</evidence>
<reference evidence="3" key="1">
    <citation type="journal article" date="2019" name="Int. J. Syst. Evol. Microbiol.">
        <title>The Global Catalogue of Microorganisms (GCM) 10K type strain sequencing project: providing services to taxonomists for standard genome sequencing and annotation.</title>
        <authorList>
            <consortium name="The Broad Institute Genomics Platform"/>
            <consortium name="The Broad Institute Genome Sequencing Center for Infectious Disease"/>
            <person name="Wu L."/>
            <person name="Ma J."/>
        </authorList>
    </citation>
    <scope>NUCLEOTIDE SEQUENCE [LARGE SCALE GENOMIC DNA]</scope>
    <source>
        <strain evidence="3">JCM 4816</strain>
    </source>
</reference>
<sequence length="182" mass="18160">MTRGAPTARETGSSWYGSTATPERNGAWRVLASAEATADQRTASRNAARRFGGVEGAGGGVGEGAGGQHAAAGLDLPDDGEGVAEAAVGDGLEVHEGGGPALGVAVGGGGRLDAGDDPGLAAHLDQVALLGEPLGPRPLGPALGCWRHGRCSPRYLSCGRPRTVCCLPTGPVRPQANMTFTL</sequence>
<gene>
    <name evidence="2" type="ORF">GCM10019016_120960</name>
</gene>
<name>A0ABP6UE21_9ACTN</name>
<dbReference type="EMBL" id="BAAAXF010000082">
    <property type="protein sequence ID" value="GAA3504983.1"/>
    <property type="molecule type" value="Genomic_DNA"/>
</dbReference>
<feature type="region of interest" description="Disordered" evidence="1">
    <location>
        <begin position="1"/>
        <end position="21"/>
    </location>
</feature>